<feature type="domain" description="Zn(2)-C6 fungal-type" evidence="7">
    <location>
        <begin position="14"/>
        <end position="46"/>
    </location>
</feature>
<dbReference type="CDD" id="cd12148">
    <property type="entry name" value="fungal_TF_MHR"/>
    <property type="match status" value="1"/>
</dbReference>
<keyword evidence="2" id="KW-0479">Metal-binding</keyword>
<evidence type="ECO:0000256" key="5">
    <source>
        <dbReference type="ARBA" id="ARBA00023163"/>
    </source>
</evidence>
<evidence type="ECO:0000256" key="6">
    <source>
        <dbReference type="ARBA" id="ARBA00023242"/>
    </source>
</evidence>
<reference evidence="8" key="2">
    <citation type="journal article" date="2023" name="IMA Fungus">
        <title>Comparative genomic study of the Penicillium genus elucidates a diverse pangenome and 15 lateral gene transfer events.</title>
        <authorList>
            <person name="Petersen C."/>
            <person name="Sorensen T."/>
            <person name="Nielsen M.R."/>
            <person name="Sondergaard T.E."/>
            <person name="Sorensen J.L."/>
            <person name="Fitzpatrick D.A."/>
            <person name="Frisvad J.C."/>
            <person name="Nielsen K.L."/>
        </authorList>
    </citation>
    <scope>NUCLEOTIDE SEQUENCE</scope>
    <source>
        <strain evidence="8">IBT 19713</strain>
    </source>
</reference>
<dbReference type="InterPro" id="IPR001138">
    <property type="entry name" value="Zn2Cys6_DnaBD"/>
</dbReference>
<dbReference type="GO" id="GO:0003677">
    <property type="term" value="F:DNA binding"/>
    <property type="evidence" value="ECO:0007669"/>
    <property type="project" value="UniProtKB-KW"/>
</dbReference>
<dbReference type="SUPFAM" id="SSF57701">
    <property type="entry name" value="Zn2/Cys6 DNA-binding domain"/>
    <property type="match status" value="1"/>
</dbReference>
<dbReference type="PROSITE" id="PS50048">
    <property type="entry name" value="ZN2_CY6_FUNGAL_2"/>
    <property type="match status" value="1"/>
</dbReference>
<comment type="caution">
    <text evidence="8">The sequence shown here is derived from an EMBL/GenBank/DDBJ whole genome shotgun (WGS) entry which is preliminary data.</text>
</comment>
<gene>
    <name evidence="8" type="ORF">N7468_006421</name>
</gene>
<organism evidence="8 9">
    <name type="scientific">Penicillium chermesinum</name>
    <dbReference type="NCBI Taxonomy" id="63820"/>
    <lineage>
        <taxon>Eukaryota</taxon>
        <taxon>Fungi</taxon>
        <taxon>Dikarya</taxon>
        <taxon>Ascomycota</taxon>
        <taxon>Pezizomycotina</taxon>
        <taxon>Eurotiomycetes</taxon>
        <taxon>Eurotiomycetidae</taxon>
        <taxon>Eurotiales</taxon>
        <taxon>Aspergillaceae</taxon>
        <taxon>Penicillium</taxon>
    </lineage>
</organism>
<dbReference type="CDD" id="cd00067">
    <property type="entry name" value="GAL4"/>
    <property type="match status" value="1"/>
</dbReference>
<dbReference type="GO" id="GO:0006351">
    <property type="term" value="P:DNA-templated transcription"/>
    <property type="evidence" value="ECO:0007669"/>
    <property type="project" value="InterPro"/>
</dbReference>
<dbReference type="InterPro" id="IPR007219">
    <property type="entry name" value="XnlR_reg_dom"/>
</dbReference>
<evidence type="ECO:0000313" key="8">
    <source>
        <dbReference type="EMBL" id="KAJ5225196.1"/>
    </source>
</evidence>
<comment type="subcellular location">
    <subcellularLocation>
        <location evidence="1">Nucleus</location>
    </subcellularLocation>
</comment>
<dbReference type="Pfam" id="PF04082">
    <property type="entry name" value="Fungal_trans"/>
    <property type="match status" value="1"/>
</dbReference>
<evidence type="ECO:0000256" key="2">
    <source>
        <dbReference type="ARBA" id="ARBA00022723"/>
    </source>
</evidence>
<dbReference type="InterPro" id="IPR050613">
    <property type="entry name" value="Sec_Metabolite_Reg"/>
</dbReference>
<keyword evidence="5" id="KW-0804">Transcription</keyword>
<dbReference type="PANTHER" id="PTHR31001:SF40">
    <property type="entry name" value="ZN(II)2CYS6 TRANSCRIPTION FACTOR (EUROFUNG)"/>
    <property type="match status" value="1"/>
</dbReference>
<dbReference type="InterPro" id="IPR036864">
    <property type="entry name" value="Zn2-C6_fun-type_DNA-bd_sf"/>
</dbReference>
<keyword evidence="9" id="KW-1185">Reference proteome</keyword>
<accession>A0A9W9NS70</accession>
<dbReference type="GeneID" id="83203020"/>
<proteinExistence type="predicted"/>
<dbReference type="RefSeq" id="XP_058328607.1">
    <property type="nucleotide sequence ID" value="XM_058475717.1"/>
</dbReference>
<dbReference type="PROSITE" id="PS00463">
    <property type="entry name" value="ZN2_CY6_FUNGAL_1"/>
    <property type="match status" value="1"/>
</dbReference>
<dbReference type="OrthoDB" id="6612291at2759"/>
<dbReference type="EMBL" id="JAPQKS010000005">
    <property type="protein sequence ID" value="KAJ5225196.1"/>
    <property type="molecule type" value="Genomic_DNA"/>
</dbReference>
<protein>
    <recommendedName>
        <fullName evidence="7">Zn(2)-C6 fungal-type domain-containing protein</fullName>
    </recommendedName>
</protein>
<evidence type="ECO:0000313" key="9">
    <source>
        <dbReference type="Proteomes" id="UP001150941"/>
    </source>
</evidence>
<dbReference type="GO" id="GO:0008270">
    <property type="term" value="F:zinc ion binding"/>
    <property type="evidence" value="ECO:0007669"/>
    <property type="project" value="InterPro"/>
</dbReference>
<dbReference type="SMART" id="SM00066">
    <property type="entry name" value="GAL4"/>
    <property type="match status" value="1"/>
</dbReference>
<keyword evidence="6" id="KW-0539">Nucleus</keyword>
<dbReference type="Pfam" id="PF00172">
    <property type="entry name" value="Zn_clus"/>
    <property type="match status" value="1"/>
</dbReference>
<keyword evidence="4" id="KW-0238">DNA-binding</keyword>
<dbReference type="PANTHER" id="PTHR31001">
    <property type="entry name" value="UNCHARACTERIZED TRANSCRIPTIONAL REGULATORY PROTEIN"/>
    <property type="match status" value="1"/>
</dbReference>
<dbReference type="AlphaFoldDB" id="A0A9W9NS70"/>
<evidence type="ECO:0000256" key="1">
    <source>
        <dbReference type="ARBA" id="ARBA00004123"/>
    </source>
</evidence>
<dbReference type="Proteomes" id="UP001150941">
    <property type="component" value="Unassembled WGS sequence"/>
</dbReference>
<dbReference type="GO" id="GO:0000981">
    <property type="term" value="F:DNA-binding transcription factor activity, RNA polymerase II-specific"/>
    <property type="evidence" value="ECO:0007669"/>
    <property type="project" value="InterPro"/>
</dbReference>
<evidence type="ECO:0000259" key="7">
    <source>
        <dbReference type="PROSITE" id="PS50048"/>
    </source>
</evidence>
<name>A0A9W9NS70_9EURO</name>
<sequence>MSTSSRRRNRSLASCEPCRKAKVRCDHQKPVCGGCLRRQLQNRCWYHPAPLTRRATAMPTPILDPIQPISNLLETHTFLDSPQANESVSQGRAEMESIRPATFKPWLWPFASLVAPESRSYFSRVETESKLAHEANLATMIHLVSKLSLLPTIERLLNEYYKFSQAALVARPIVSQLIASMKTGLTMAGYANESEDGVLEIQDPTQLARGVLQASSLEITITPSLDPEGFCALFTGPCLRVEALGLVYTIAARSALYFSRHEDESEDALMQDMIWYSDSCLRLARELSPRTTDLIIWLAQENLQLTTLLAGDAGLHGWRRVSDLSNDVFALGLNREATYSSRAIPFFLAECRRKTYASSYYLDKVFAIVLSRPPRMSARHADCKLPLDLASRDIFVSSEAEVESSCRKVTSDGWANDSRYHTTTWARVRCILGVFREEMIEFQISAVRPVDKTKLLELFDRCIQVWDSLPPHLKYRPDCWDSDIPVAGCFMLGKIYLSYLHIQFYIQRILGEGLQTPLPMLLELSSSILETVIQMTNSRNKTSFTFREVPEILLSYGLPCASILITALESASRDPTQPLPPLLKPSALIRNLSVLVANLDLMTRPGDPNHTYCQQASKTLSRKLDRILDSFAGLRTTGAPIDNVSSSSNDRQISDITPQTISASTPLTVDTAAGFSDLDNIDLADFDNFDLATWVMDVDLDPAGGEWNTE</sequence>
<evidence type="ECO:0000256" key="3">
    <source>
        <dbReference type="ARBA" id="ARBA00023015"/>
    </source>
</evidence>
<dbReference type="Gene3D" id="4.10.240.10">
    <property type="entry name" value="Zn(2)-C6 fungal-type DNA-binding domain"/>
    <property type="match status" value="1"/>
</dbReference>
<evidence type="ECO:0000256" key="4">
    <source>
        <dbReference type="ARBA" id="ARBA00023125"/>
    </source>
</evidence>
<reference evidence="8" key="1">
    <citation type="submission" date="2022-11" db="EMBL/GenBank/DDBJ databases">
        <authorList>
            <person name="Petersen C."/>
        </authorList>
    </citation>
    <scope>NUCLEOTIDE SEQUENCE</scope>
    <source>
        <strain evidence="8">IBT 19713</strain>
    </source>
</reference>
<dbReference type="GO" id="GO:0005634">
    <property type="term" value="C:nucleus"/>
    <property type="evidence" value="ECO:0007669"/>
    <property type="project" value="UniProtKB-SubCell"/>
</dbReference>
<keyword evidence="3" id="KW-0805">Transcription regulation</keyword>